<accession>A0A2W5TWN6</accession>
<sequence>MKRAIEFIEKNLLTPFSLDDVAAAEGLSTYHLHRVFAATFGRSIKTYVRKRRLTEAARLLRTTTRGVLDIALECQFESQASFTRAFRALFNQPPASFRREGPAHGRLHLGHVAARERLQQVSAARLRALLAAGNRVGRRRNSAVGFRRLKVRTRRPAA</sequence>
<dbReference type="InterPro" id="IPR009057">
    <property type="entry name" value="Homeodomain-like_sf"/>
</dbReference>
<dbReference type="InterPro" id="IPR018060">
    <property type="entry name" value="HTH_AraC"/>
</dbReference>
<dbReference type="InterPro" id="IPR018062">
    <property type="entry name" value="HTH_AraC-typ_CS"/>
</dbReference>
<name>A0A2W5TWN6_9BACT</name>
<proteinExistence type="predicted"/>
<dbReference type="InterPro" id="IPR050959">
    <property type="entry name" value="MarA-like"/>
</dbReference>
<dbReference type="EMBL" id="QFQP01000001">
    <property type="protein sequence ID" value="PZR18537.1"/>
    <property type="molecule type" value="Genomic_DNA"/>
</dbReference>
<evidence type="ECO:0000259" key="4">
    <source>
        <dbReference type="PROSITE" id="PS01124"/>
    </source>
</evidence>
<dbReference type="PANTHER" id="PTHR47504">
    <property type="entry name" value="RIGHT ORIGIN-BINDING PROTEIN"/>
    <property type="match status" value="1"/>
</dbReference>
<keyword evidence="3" id="KW-0804">Transcription</keyword>
<dbReference type="AlphaFoldDB" id="A0A2W5TWN6"/>
<dbReference type="PROSITE" id="PS01124">
    <property type="entry name" value="HTH_ARAC_FAMILY_2"/>
    <property type="match status" value="1"/>
</dbReference>
<dbReference type="PANTHER" id="PTHR47504:SF5">
    <property type="entry name" value="RIGHT ORIGIN-BINDING PROTEIN"/>
    <property type="match status" value="1"/>
</dbReference>
<evidence type="ECO:0000256" key="1">
    <source>
        <dbReference type="ARBA" id="ARBA00023015"/>
    </source>
</evidence>
<feature type="domain" description="HTH araC/xylS-type" evidence="4">
    <location>
        <begin position="2"/>
        <end position="100"/>
    </location>
</feature>
<dbReference type="GO" id="GO:0043565">
    <property type="term" value="F:sequence-specific DNA binding"/>
    <property type="evidence" value="ECO:0007669"/>
    <property type="project" value="InterPro"/>
</dbReference>
<dbReference type="SUPFAM" id="SSF46689">
    <property type="entry name" value="Homeodomain-like"/>
    <property type="match status" value="2"/>
</dbReference>
<comment type="caution">
    <text evidence="5">The sequence shown here is derived from an EMBL/GenBank/DDBJ whole genome shotgun (WGS) entry which is preliminary data.</text>
</comment>
<organism evidence="5 6">
    <name type="scientific">Archangium gephyra</name>
    <dbReference type="NCBI Taxonomy" id="48"/>
    <lineage>
        <taxon>Bacteria</taxon>
        <taxon>Pseudomonadati</taxon>
        <taxon>Myxococcota</taxon>
        <taxon>Myxococcia</taxon>
        <taxon>Myxococcales</taxon>
        <taxon>Cystobacterineae</taxon>
        <taxon>Archangiaceae</taxon>
        <taxon>Archangium</taxon>
    </lineage>
</organism>
<keyword evidence="1" id="KW-0805">Transcription regulation</keyword>
<dbReference type="PROSITE" id="PS00041">
    <property type="entry name" value="HTH_ARAC_FAMILY_1"/>
    <property type="match status" value="1"/>
</dbReference>
<dbReference type="Proteomes" id="UP000249061">
    <property type="component" value="Unassembled WGS sequence"/>
</dbReference>
<evidence type="ECO:0000313" key="5">
    <source>
        <dbReference type="EMBL" id="PZR18537.1"/>
    </source>
</evidence>
<dbReference type="Pfam" id="PF12833">
    <property type="entry name" value="HTH_18"/>
    <property type="match status" value="1"/>
</dbReference>
<gene>
    <name evidence="5" type="ORF">DI536_01265</name>
</gene>
<evidence type="ECO:0000256" key="2">
    <source>
        <dbReference type="ARBA" id="ARBA00023125"/>
    </source>
</evidence>
<reference evidence="5 6" key="1">
    <citation type="submission" date="2017-08" db="EMBL/GenBank/DDBJ databases">
        <title>Infants hospitalized years apart are colonized by the same room-sourced microbial strains.</title>
        <authorList>
            <person name="Brooks B."/>
            <person name="Olm M.R."/>
            <person name="Firek B.A."/>
            <person name="Baker R."/>
            <person name="Thomas B.C."/>
            <person name="Morowitz M.J."/>
            <person name="Banfield J.F."/>
        </authorList>
    </citation>
    <scope>NUCLEOTIDE SEQUENCE [LARGE SCALE GENOMIC DNA]</scope>
    <source>
        <strain evidence="5">S2_003_000_R2_14</strain>
    </source>
</reference>
<dbReference type="SMART" id="SM00342">
    <property type="entry name" value="HTH_ARAC"/>
    <property type="match status" value="1"/>
</dbReference>
<protein>
    <recommendedName>
        <fullName evidence="4">HTH araC/xylS-type domain-containing protein</fullName>
    </recommendedName>
</protein>
<evidence type="ECO:0000313" key="6">
    <source>
        <dbReference type="Proteomes" id="UP000249061"/>
    </source>
</evidence>
<dbReference type="Gene3D" id="1.10.10.60">
    <property type="entry name" value="Homeodomain-like"/>
    <property type="match status" value="2"/>
</dbReference>
<keyword evidence="2" id="KW-0238">DNA-binding</keyword>
<evidence type="ECO:0000256" key="3">
    <source>
        <dbReference type="ARBA" id="ARBA00023163"/>
    </source>
</evidence>
<dbReference type="GO" id="GO:0003700">
    <property type="term" value="F:DNA-binding transcription factor activity"/>
    <property type="evidence" value="ECO:0007669"/>
    <property type="project" value="InterPro"/>
</dbReference>